<evidence type="ECO:0000259" key="2">
    <source>
        <dbReference type="Pfam" id="PF01575"/>
    </source>
</evidence>
<dbReference type="InterPro" id="IPR029069">
    <property type="entry name" value="HotDog_dom_sf"/>
</dbReference>
<dbReference type="SUPFAM" id="SSF54637">
    <property type="entry name" value="Thioesterase/thiol ester dehydrase-isomerase"/>
    <property type="match status" value="1"/>
</dbReference>
<comment type="caution">
    <text evidence="3">The sequence shown here is derived from an EMBL/GenBank/DDBJ whole genome shotgun (WGS) entry which is preliminary data.</text>
</comment>
<sequence length="152" mass="16809">MKVIGSIEEAEQAVGEELGVGEWRLVDQQMIDAFADVTDDHQWIHVDVERAKAESQYGATIAHGFLTLSLIPTLSADNYRIVNSKMRLNYGLNKVRFLSAVTANSRIRARSVLVDVAKANETTANLTMRHTVELEGSEKPAAVVDLIVRAIF</sequence>
<gene>
    <name evidence="3" type="ORF">BHQ18_04800</name>
</gene>
<organism evidence="3 4">
    <name type="scientific">Mycolicibacterium flavescens</name>
    <name type="common">Mycobacterium flavescens</name>
    <dbReference type="NCBI Taxonomy" id="1776"/>
    <lineage>
        <taxon>Bacteria</taxon>
        <taxon>Bacillati</taxon>
        <taxon>Actinomycetota</taxon>
        <taxon>Actinomycetes</taxon>
        <taxon>Mycobacteriales</taxon>
        <taxon>Mycobacteriaceae</taxon>
        <taxon>Mycolicibacterium</taxon>
    </lineage>
</organism>
<dbReference type="AlphaFoldDB" id="A0A1E3RNF0"/>
<dbReference type="InterPro" id="IPR039375">
    <property type="entry name" value="NodN-like"/>
</dbReference>
<feature type="domain" description="MaoC-like" evidence="2">
    <location>
        <begin position="11"/>
        <end position="125"/>
    </location>
</feature>
<dbReference type="Proteomes" id="UP000094053">
    <property type="component" value="Unassembled WGS sequence"/>
</dbReference>
<dbReference type="STRING" id="1776.BHQ18_04800"/>
<dbReference type="PANTHER" id="PTHR42993:SF1">
    <property type="entry name" value="MAOC-LIKE DEHYDRATASE DOMAIN-CONTAINING PROTEIN"/>
    <property type="match status" value="1"/>
</dbReference>
<dbReference type="InterPro" id="IPR002539">
    <property type="entry name" value="MaoC-like_dom"/>
</dbReference>
<protein>
    <submittedName>
        <fullName evidence="3">Enoyl-CoA hydratase</fullName>
    </submittedName>
</protein>
<evidence type="ECO:0000313" key="4">
    <source>
        <dbReference type="Proteomes" id="UP000094053"/>
    </source>
</evidence>
<dbReference type="Gene3D" id="3.10.129.10">
    <property type="entry name" value="Hotdog Thioesterase"/>
    <property type="match status" value="1"/>
</dbReference>
<dbReference type="CDD" id="cd03450">
    <property type="entry name" value="NodN"/>
    <property type="match status" value="1"/>
</dbReference>
<dbReference type="RefSeq" id="WP_069412449.1">
    <property type="nucleotide sequence ID" value="NZ_JACKUL010000008.1"/>
</dbReference>
<accession>A0A1E3RNF0</accession>
<dbReference type="EMBL" id="MIHA01000003">
    <property type="protein sequence ID" value="ODQ91426.1"/>
    <property type="molecule type" value="Genomic_DNA"/>
</dbReference>
<evidence type="ECO:0000256" key="1">
    <source>
        <dbReference type="ARBA" id="ARBA00005254"/>
    </source>
</evidence>
<dbReference type="Pfam" id="PF01575">
    <property type="entry name" value="MaoC_dehydratas"/>
    <property type="match status" value="1"/>
</dbReference>
<proteinExistence type="inferred from homology"/>
<dbReference type="OrthoDB" id="9801735at2"/>
<keyword evidence="4" id="KW-1185">Reference proteome</keyword>
<reference evidence="4" key="1">
    <citation type="submission" date="2016-09" db="EMBL/GenBank/DDBJ databases">
        <authorList>
            <person name="Greninger A.L."/>
            <person name="Jerome K.R."/>
            <person name="Mcnair B."/>
            <person name="Wallis C."/>
            <person name="Fang F."/>
        </authorList>
    </citation>
    <scope>NUCLEOTIDE SEQUENCE [LARGE SCALE GENOMIC DNA]</scope>
    <source>
        <strain evidence="4">M6</strain>
    </source>
</reference>
<evidence type="ECO:0000313" key="3">
    <source>
        <dbReference type="EMBL" id="ODQ91426.1"/>
    </source>
</evidence>
<comment type="similarity">
    <text evidence="1">Belongs to the enoyl-CoA hydratase/isomerase family.</text>
</comment>
<name>A0A1E3RNF0_MYCFV</name>
<dbReference type="PANTHER" id="PTHR42993">
    <property type="entry name" value="MAOC-LIKE DEHYDRATASE DOMAIN-CONTAINING PROTEIN"/>
    <property type="match status" value="1"/>
</dbReference>